<protein>
    <submittedName>
        <fullName evidence="1">Uncharacterized protein</fullName>
    </submittedName>
</protein>
<dbReference type="EMBL" id="CM042882">
    <property type="protein sequence ID" value="KAI4381074.1"/>
    <property type="molecule type" value="Genomic_DNA"/>
</dbReference>
<name>A0ACB9RQA7_9MYRT</name>
<organism evidence="1 2">
    <name type="scientific">Melastoma candidum</name>
    <dbReference type="NCBI Taxonomy" id="119954"/>
    <lineage>
        <taxon>Eukaryota</taxon>
        <taxon>Viridiplantae</taxon>
        <taxon>Streptophyta</taxon>
        <taxon>Embryophyta</taxon>
        <taxon>Tracheophyta</taxon>
        <taxon>Spermatophyta</taxon>
        <taxon>Magnoliopsida</taxon>
        <taxon>eudicotyledons</taxon>
        <taxon>Gunneridae</taxon>
        <taxon>Pentapetalae</taxon>
        <taxon>rosids</taxon>
        <taxon>malvids</taxon>
        <taxon>Myrtales</taxon>
        <taxon>Melastomataceae</taxon>
        <taxon>Melastomatoideae</taxon>
        <taxon>Melastomateae</taxon>
        <taxon>Melastoma</taxon>
    </lineage>
</organism>
<comment type="caution">
    <text evidence="1">The sequence shown here is derived from an EMBL/GenBank/DDBJ whole genome shotgun (WGS) entry which is preliminary data.</text>
</comment>
<reference evidence="2" key="1">
    <citation type="journal article" date="2023" name="Front. Plant Sci.">
        <title>Chromosomal-level genome assembly of Melastoma candidum provides insights into trichome evolution.</title>
        <authorList>
            <person name="Zhong Y."/>
            <person name="Wu W."/>
            <person name="Sun C."/>
            <person name="Zou P."/>
            <person name="Liu Y."/>
            <person name="Dai S."/>
            <person name="Zhou R."/>
        </authorList>
    </citation>
    <scope>NUCLEOTIDE SEQUENCE [LARGE SCALE GENOMIC DNA]</scope>
</reference>
<gene>
    <name evidence="1" type="ORF">MLD38_007188</name>
</gene>
<proteinExistence type="predicted"/>
<keyword evidence="2" id="KW-1185">Reference proteome</keyword>
<accession>A0ACB9RQA7</accession>
<dbReference type="Proteomes" id="UP001057402">
    <property type="component" value="Chromosome 3"/>
</dbReference>
<evidence type="ECO:0000313" key="2">
    <source>
        <dbReference type="Proteomes" id="UP001057402"/>
    </source>
</evidence>
<evidence type="ECO:0000313" key="1">
    <source>
        <dbReference type="EMBL" id="KAI4381074.1"/>
    </source>
</evidence>
<sequence>MATTQTGAAYKPYPSGYTYPASGYPYAGGDYVYTASGYPYGGGYTFSTYPFNNYPFGYDSSGSCDCGVAVAPAPHAADLKDVFKWVPHWVWKMRDSTMNIWDFWGIQMLVIGSISFQIILTLLGGRRKYVSGLTGLMMRFVVACVYLFATEVVPFSLGRLTGLRITDPKVPNPFVELKALLAPLLLLQLGYTDNITAYATQDTQLGGRQVLNLTIVVLVVCSILVRCWSYSDFVILFIPMFLAGIVKYAEGVWALKFALGWNTGVTSEDIAEQRVPKFMQNLPKVKGLELLMKAFYRFDCLKPHLEDWIYLPSYVSQPELSLNGCSPKESFRIAEIELGFMYDALYTKSPVIYSKAGLMVRFFSFFWLLVTLFGFLSASRNLPPWYGIRAYKRFTLSVLVLAVLLELYQIMSLPFSDWAIVKIANHRNWPLSESLLKVLGSVSFQRWRKWSDTVDQFNLLDFSLRGCDWTKCINFLKYHGINVYLQRSWSHYRMGPVKVPPRLKERVIVELSKFDEVRKSRPFTQRGQWTLERFEATDLKGSIQKGFDKCIVVWHLATDMCYHSNDFVSSSELCSFSKLLSDYMVYLLALHPNMLSTITGNIVLGHSLKRINEFRKAQRDVNSGKELAQVILRTTEPRTTRSTSTKGTEALITSKWDVLGEARELASSLQRKTDPWTLIFSMWMEMLCYAAYNCQVTYHKEQLRRGGELITIVWLILSHTTDKLTHDE</sequence>